<proteinExistence type="predicted"/>
<protein>
    <submittedName>
        <fullName evidence="1">Uncharacterized protein</fullName>
    </submittedName>
</protein>
<dbReference type="AlphaFoldDB" id="X1DGB0"/>
<gene>
    <name evidence="1" type="ORF">S03H2_08819</name>
</gene>
<feature type="non-terminal residue" evidence="1">
    <location>
        <position position="1"/>
    </location>
</feature>
<comment type="caution">
    <text evidence="1">The sequence shown here is derived from an EMBL/GenBank/DDBJ whole genome shotgun (WGS) entry which is preliminary data.</text>
</comment>
<organism evidence="1">
    <name type="scientific">marine sediment metagenome</name>
    <dbReference type="NCBI Taxonomy" id="412755"/>
    <lineage>
        <taxon>unclassified sequences</taxon>
        <taxon>metagenomes</taxon>
        <taxon>ecological metagenomes</taxon>
    </lineage>
</organism>
<name>X1DGB0_9ZZZZ</name>
<dbReference type="EMBL" id="BARU01004359">
    <property type="protein sequence ID" value="GAH19901.1"/>
    <property type="molecule type" value="Genomic_DNA"/>
</dbReference>
<reference evidence="1" key="1">
    <citation type="journal article" date="2014" name="Front. Microbiol.">
        <title>High frequency of phylogenetically diverse reductive dehalogenase-homologous genes in deep subseafloor sedimentary metagenomes.</title>
        <authorList>
            <person name="Kawai M."/>
            <person name="Futagami T."/>
            <person name="Toyoda A."/>
            <person name="Takaki Y."/>
            <person name="Nishi S."/>
            <person name="Hori S."/>
            <person name="Arai W."/>
            <person name="Tsubouchi T."/>
            <person name="Morono Y."/>
            <person name="Uchiyama I."/>
            <person name="Ito T."/>
            <person name="Fujiyama A."/>
            <person name="Inagaki F."/>
            <person name="Takami H."/>
        </authorList>
    </citation>
    <scope>NUCLEOTIDE SEQUENCE</scope>
    <source>
        <strain evidence="1">Expedition CK06-06</strain>
    </source>
</reference>
<accession>X1DGB0</accession>
<sequence>SLGAVKLVITKLKKTKNNKDFLDSIKEQDI</sequence>
<evidence type="ECO:0000313" key="1">
    <source>
        <dbReference type="EMBL" id="GAH19901.1"/>
    </source>
</evidence>